<comment type="caution">
    <text evidence="4">The sequence shown here is derived from an EMBL/GenBank/DDBJ whole genome shotgun (WGS) entry which is preliminary data.</text>
</comment>
<dbReference type="EMBL" id="JAKKUT010000008">
    <property type="protein sequence ID" value="MDG2992220.1"/>
    <property type="molecule type" value="Genomic_DNA"/>
</dbReference>
<keyword evidence="1" id="KW-0547">Nucleotide-binding</keyword>
<keyword evidence="2" id="KW-0812">Transmembrane</keyword>
<dbReference type="InterPro" id="IPR008334">
    <property type="entry name" value="5'-Nucleotdase_C"/>
</dbReference>
<dbReference type="SUPFAM" id="SSF55816">
    <property type="entry name" value="5'-nucleotidase (syn. UDP-sugar hydrolase), C-terminal domain"/>
    <property type="match status" value="1"/>
</dbReference>
<dbReference type="Gene3D" id="3.90.780.10">
    <property type="entry name" value="5'-Nucleotidase, C-terminal domain"/>
    <property type="match status" value="1"/>
</dbReference>
<evidence type="ECO:0000259" key="3">
    <source>
        <dbReference type="Pfam" id="PF02872"/>
    </source>
</evidence>
<feature type="transmembrane region" description="Helical" evidence="2">
    <location>
        <begin position="7"/>
        <end position="26"/>
    </location>
</feature>
<dbReference type="PANTHER" id="PTHR11575:SF24">
    <property type="entry name" value="5'-NUCLEOTIDASE"/>
    <property type="match status" value="1"/>
</dbReference>
<keyword evidence="2" id="KW-1133">Transmembrane helix</keyword>
<gene>
    <name evidence="4" type="ORF">L3556_14970</name>
</gene>
<name>A0ABT6F2X9_9SYNE</name>
<dbReference type="SUPFAM" id="SSF56300">
    <property type="entry name" value="Metallo-dependent phosphatases"/>
    <property type="match status" value="1"/>
</dbReference>
<accession>A0ABT6F2X9</accession>
<reference evidence="4" key="2">
    <citation type="submission" date="2022-01" db="EMBL/GenBank/DDBJ databases">
        <authorList>
            <person name="Zivanovic Y."/>
            <person name="Moreira D."/>
            <person name="Lopez-Garcia P."/>
        </authorList>
    </citation>
    <scope>NUCLEOTIDE SEQUENCE</scope>
    <source>
        <strain evidence="4">G9</strain>
    </source>
</reference>
<dbReference type="PRINTS" id="PR01607">
    <property type="entry name" value="APYRASEFAMLY"/>
</dbReference>
<evidence type="ECO:0000256" key="2">
    <source>
        <dbReference type="SAM" id="Phobius"/>
    </source>
</evidence>
<keyword evidence="2" id="KW-0472">Membrane</keyword>
<evidence type="ECO:0000313" key="4">
    <source>
        <dbReference type="EMBL" id="MDG2992220.1"/>
    </source>
</evidence>
<dbReference type="Proteomes" id="UP001154265">
    <property type="component" value="Unassembled WGS sequence"/>
</dbReference>
<feature type="domain" description="5'-Nucleotidase C-terminal" evidence="3">
    <location>
        <begin position="382"/>
        <end position="578"/>
    </location>
</feature>
<proteinExistence type="inferred from homology"/>
<dbReference type="Gene3D" id="3.60.21.10">
    <property type="match status" value="1"/>
</dbReference>
<sequence>MLQHSRRWLVLLLIGIFATITVIFLASESGQSLEVQILHASDFEAGIPALEDAVNFSSVLNTLKAEKTDRTLILSSGDNYIMGPFFAASGDRSMGPLLGKENNGRSDIVIMNALGIEAAAFGNHEFDEGTGRIADLIQADDKGYEGANFPYLSTNLDFSGDLNLQDLVTENGQMANDISHHIAQSTIVTVQGERIGLVGATTPLLSRISSPGPDIGVEPANPEDVNALAANLQPVIDDLTAQGINKIILLAHLQQLPMEESLAQQLKNVDIIIAGGSHNILADETDRLRPGDKVAGPYPIIETSASGEPVVIVNTGANYRYVGRLVLKFDPKGKVDPNSIDANVSGAFASDRPGEQPADPRIVEVTDAVREIIMEKDGDLFGKTTVFLNGSRRDVRTQETNLGNLTADANLAAARAADPTVVVSIKNGGGIRDNIGTVNGQGGNNPNAGEKMPPIANPMANKKDGDISRLDIENALRFNNALSLVTVTAEDFLKLVEHSVAATEYGVTPGQFPQIGGFAFSFDARRPVGERVLSLAIKDDKGAIQDVIVKEGQFQGKGDRPIRLVTLSYLADGGDSYPFPEIAAANPSRFNRVDLVANVEEPTFTTPGTEQYALATYMEKNYSKTPYTLEDVPPDQDQRIQNMARRRGDTVLNPS</sequence>
<evidence type="ECO:0000256" key="1">
    <source>
        <dbReference type="RuleBase" id="RU362119"/>
    </source>
</evidence>
<dbReference type="InterPro" id="IPR036907">
    <property type="entry name" value="5'-Nucleotdase_C_sf"/>
</dbReference>
<evidence type="ECO:0000313" key="5">
    <source>
        <dbReference type="Proteomes" id="UP001154265"/>
    </source>
</evidence>
<dbReference type="Pfam" id="PF02872">
    <property type="entry name" value="5_nucleotid_C"/>
    <property type="match status" value="1"/>
</dbReference>
<dbReference type="RefSeq" id="WP_277868143.1">
    <property type="nucleotide sequence ID" value="NZ_JAKKUT010000008.1"/>
</dbReference>
<organism evidence="4 5">
    <name type="scientific">Candidatus Synechococcus calcipolaris G9</name>
    <dbReference type="NCBI Taxonomy" id="1497997"/>
    <lineage>
        <taxon>Bacteria</taxon>
        <taxon>Bacillati</taxon>
        <taxon>Cyanobacteriota</taxon>
        <taxon>Cyanophyceae</taxon>
        <taxon>Synechococcales</taxon>
        <taxon>Synechococcaceae</taxon>
        <taxon>Synechococcus</taxon>
    </lineage>
</organism>
<dbReference type="InterPro" id="IPR006179">
    <property type="entry name" value="5_nucleotidase/apyrase"/>
</dbReference>
<dbReference type="PANTHER" id="PTHR11575">
    <property type="entry name" value="5'-NUCLEOTIDASE-RELATED"/>
    <property type="match status" value="1"/>
</dbReference>
<dbReference type="InterPro" id="IPR029052">
    <property type="entry name" value="Metallo-depent_PP-like"/>
</dbReference>
<reference evidence="4" key="1">
    <citation type="journal article" date="2022" name="Genome Biol. Evol.">
        <title>A New Gene Family Diagnostic for Intracellular Biomineralization of Amorphous Ca Carbonates by Cyanobacteria.</title>
        <authorList>
            <person name="Benzerara K."/>
            <person name="Duprat E."/>
            <person name="Bitard-Feildel T."/>
            <person name="Caumes G."/>
            <person name="Cassier-Chauvat C."/>
            <person name="Chauvat F."/>
            <person name="Dezi M."/>
            <person name="Diop S.I."/>
            <person name="Gaschignard G."/>
            <person name="Gorgen S."/>
            <person name="Gugger M."/>
            <person name="Lopez-Garcia P."/>
            <person name="Millet M."/>
            <person name="Skouri-Panet F."/>
            <person name="Moreira D."/>
            <person name="Callebaut I."/>
        </authorList>
    </citation>
    <scope>NUCLEOTIDE SEQUENCE</scope>
    <source>
        <strain evidence="4">G9</strain>
    </source>
</reference>
<keyword evidence="5" id="KW-1185">Reference proteome</keyword>
<keyword evidence="1" id="KW-0378">Hydrolase</keyword>
<protein>
    <submittedName>
        <fullName evidence="4">Bifunctional metallophosphatase/5'-nucleotidase</fullName>
    </submittedName>
</protein>
<comment type="similarity">
    <text evidence="1">Belongs to the 5'-nucleotidase family.</text>
</comment>